<dbReference type="PROSITE" id="PS00211">
    <property type="entry name" value="ABC_TRANSPORTER_1"/>
    <property type="match status" value="1"/>
</dbReference>
<name>A0ABQ4GSZ6_9ACTN</name>
<dbReference type="RefSeq" id="WP_204050788.1">
    <property type="nucleotide sequence ID" value="NZ_BOOF01000032.1"/>
</dbReference>
<reference evidence="11 12" key="1">
    <citation type="submission" date="2021-01" db="EMBL/GenBank/DDBJ databases">
        <title>Whole genome shotgun sequence of Microbispora siamensis NBRC 104113.</title>
        <authorList>
            <person name="Komaki H."/>
            <person name="Tamura T."/>
        </authorList>
    </citation>
    <scope>NUCLEOTIDE SEQUENCE [LARGE SCALE GENOMIC DNA]</scope>
    <source>
        <strain evidence="11 12">NBRC 104113</strain>
    </source>
</reference>
<proteinExistence type="predicted"/>
<dbReference type="InterPro" id="IPR039421">
    <property type="entry name" value="Type_1_exporter"/>
</dbReference>
<evidence type="ECO:0000256" key="2">
    <source>
        <dbReference type="ARBA" id="ARBA00022692"/>
    </source>
</evidence>
<evidence type="ECO:0000256" key="8">
    <source>
        <dbReference type="SAM" id="Phobius"/>
    </source>
</evidence>
<gene>
    <name evidence="11" type="ORF">Msi02_53850</name>
</gene>
<keyword evidence="2 8" id="KW-0812">Transmembrane</keyword>
<feature type="region of interest" description="Disordered" evidence="7">
    <location>
        <begin position="585"/>
        <end position="624"/>
    </location>
</feature>
<keyword evidence="12" id="KW-1185">Reference proteome</keyword>
<dbReference type="GO" id="GO:0005524">
    <property type="term" value="F:ATP binding"/>
    <property type="evidence" value="ECO:0007669"/>
    <property type="project" value="UniProtKB-KW"/>
</dbReference>
<dbReference type="EMBL" id="BOOF01000032">
    <property type="protein sequence ID" value="GIH64568.1"/>
    <property type="molecule type" value="Genomic_DNA"/>
</dbReference>
<dbReference type="InterPro" id="IPR003593">
    <property type="entry name" value="AAA+_ATPase"/>
</dbReference>
<evidence type="ECO:0000256" key="5">
    <source>
        <dbReference type="ARBA" id="ARBA00022989"/>
    </source>
</evidence>
<dbReference type="SUPFAM" id="SSF90123">
    <property type="entry name" value="ABC transporter transmembrane region"/>
    <property type="match status" value="1"/>
</dbReference>
<evidence type="ECO:0000313" key="11">
    <source>
        <dbReference type="EMBL" id="GIH64568.1"/>
    </source>
</evidence>
<organism evidence="11 12">
    <name type="scientific">Microbispora siamensis</name>
    <dbReference type="NCBI Taxonomy" id="564413"/>
    <lineage>
        <taxon>Bacteria</taxon>
        <taxon>Bacillati</taxon>
        <taxon>Actinomycetota</taxon>
        <taxon>Actinomycetes</taxon>
        <taxon>Streptosporangiales</taxon>
        <taxon>Streptosporangiaceae</taxon>
        <taxon>Microbispora</taxon>
    </lineage>
</organism>
<evidence type="ECO:0000313" key="12">
    <source>
        <dbReference type="Proteomes" id="UP000660454"/>
    </source>
</evidence>
<feature type="transmembrane region" description="Helical" evidence="8">
    <location>
        <begin position="176"/>
        <end position="192"/>
    </location>
</feature>
<sequence length="624" mass="64776">MRKPSHPVANRPSPPDDTPPPPLRGILRQVRGRLITAVVLQAAAAVAGVTPFVAVARIAVHLTGDSRPQADDLWPLVTVACVSGLTALVLGSAAGFVSHIADNDLQLALRRRLAAHTGGLPLGWISAGGASQIKRAVQDDVRALHTLVAHTLLDVTALLVAPAAALVYLFAVDWRLALLSILPLALGAYLFGRAMSGAAAQMAEYGAALGRISSTAVEYVTGIAVLKTFGRGRKGHDRFLTATDGFADFFTTWVRTTLVTSTGALLVVSPVLVLLLLATAGTVLVANGWMTGADLVPFMLLGPAVAAPMSVVGTRVQQIRAGQAAAARISALLGRPALPQADKPLTPKGSRVSMRGVSFSYDGHIDVLSGVDLDLKPGTITALVGPSGSGKSTLASLLLRFQDVTAGAVTIGGVDVRHMSSACLYQNVGFVLQDVRLLHASVADNIRLGRPTATDEEVERAARAAQIHDRIAALPDGYATEVGTGVTFSGGEAQRVSIARALLADAPVLVLDEATAHADPHSEALIQTALSTLAAGRTVLVIAHRLSTIRQADQIVVLDGGRVAERGGHEELLVAGGRYASLWKAQSTGRNAQSTGRDETGEQAPVPSPAGLGRSDDAREGTPR</sequence>
<comment type="caution">
    <text evidence="11">The sequence shown here is derived from an EMBL/GenBank/DDBJ whole genome shotgun (WGS) entry which is preliminary data.</text>
</comment>
<evidence type="ECO:0000256" key="3">
    <source>
        <dbReference type="ARBA" id="ARBA00022741"/>
    </source>
</evidence>
<dbReference type="Pfam" id="PF00664">
    <property type="entry name" value="ABC_membrane"/>
    <property type="match status" value="1"/>
</dbReference>
<evidence type="ECO:0000259" key="10">
    <source>
        <dbReference type="PROSITE" id="PS50929"/>
    </source>
</evidence>
<comment type="subcellular location">
    <subcellularLocation>
        <location evidence="1">Cell membrane</location>
        <topology evidence="1">Multi-pass membrane protein</topology>
    </subcellularLocation>
</comment>
<dbReference type="PROSITE" id="PS50929">
    <property type="entry name" value="ABC_TM1F"/>
    <property type="match status" value="1"/>
</dbReference>
<dbReference type="PANTHER" id="PTHR24221:SF654">
    <property type="entry name" value="ATP-BINDING CASSETTE SUB-FAMILY B MEMBER 6"/>
    <property type="match status" value="1"/>
</dbReference>
<dbReference type="PANTHER" id="PTHR24221">
    <property type="entry name" value="ATP-BINDING CASSETTE SUB-FAMILY B"/>
    <property type="match status" value="1"/>
</dbReference>
<feature type="domain" description="ABC transmembrane type-1" evidence="10">
    <location>
        <begin position="35"/>
        <end position="321"/>
    </location>
</feature>
<evidence type="ECO:0000259" key="9">
    <source>
        <dbReference type="PROSITE" id="PS50893"/>
    </source>
</evidence>
<evidence type="ECO:0000256" key="7">
    <source>
        <dbReference type="SAM" id="MobiDB-lite"/>
    </source>
</evidence>
<feature type="transmembrane region" description="Helical" evidence="8">
    <location>
        <begin position="295"/>
        <end position="313"/>
    </location>
</feature>
<dbReference type="Proteomes" id="UP000660454">
    <property type="component" value="Unassembled WGS sequence"/>
</dbReference>
<dbReference type="InterPro" id="IPR011527">
    <property type="entry name" value="ABC1_TM_dom"/>
</dbReference>
<dbReference type="SMART" id="SM00382">
    <property type="entry name" value="AAA"/>
    <property type="match status" value="1"/>
</dbReference>
<feature type="region of interest" description="Disordered" evidence="7">
    <location>
        <begin position="1"/>
        <end position="23"/>
    </location>
</feature>
<feature type="transmembrane region" description="Helical" evidence="8">
    <location>
        <begin position="152"/>
        <end position="170"/>
    </location>
</feature>
<accession>A0ABQ4GSZ6</accession>
<feature type="compositionally biased region" description="Polar residues" evidence="7">
    <location>
        <begin position="585"/>
        <end position="595"/>
    </location>
</feature>
<evidence type="ECO:0000256" key="6">
    <source>
        <dbReference type="ARBA" id="ARBA00023136"/>
    </source>
</evidence>
<dbReference type="Pfam" id="PF00005">
    <property type="entry name" value="ABC_tran"/>
    <property type="match status" value="1"/>
</dbReference>
<dbReference type="InterPro" id="IPR027417">
    <property type="entry name" value="P-loop_NTPase"/>
</dbReference>
<dbReference type="Gene3D" id="3.40.50.300">
    <property type="entry name" value="P-loop containing nucleotide triphosphate hydrolases"/>
    <property type="match status" value="1"/>
</dbReference>
<keyword evidence="6 8" id="KW-0472">Membrane</keyword>
<feature type="transmembrane region" description="Helical" evidence="8">
    <location>
        <begin position="76"/>
        <end position="101"/>
    </location>
</feature>
<keyword evidence="3" id="KW-0547">Nucleotide-binding</keyword>
<dbReference type="Gene3D" id="1.20.1560.10">
    <property type="entry name" value="ABC transporter type 1, transmembrane domain"/>
    <property type="match status" value="1"/>
</dbReference>
<evidence type="ECO:0000256" key="1">
    <source>
        <dbReference type="ARBA" id="ARBA00004651"/>
    </source>
</evidence>
<protein>
    <submittedName>
        <fullName evidence="11">ABC transporter ATP-binding protein</fullName>
    </submittedName>
</protein>
<dbReference type="InterPro" id="IPR036640">
    <property type="entry name" value="ABC1_TM_sf"/>
</dbReference>
<feature type="compositionally biased region" description="Pro residues" evidence="7">
    <location>
        <begin position="12"/>
        <end position="23"/>
    </location>
</feature>
<keyword evidence="4 11" id="KW-0067">ATP-binding</keyword>
<dbReference type="PROSITE" id="PS50893">
    <property type="entry name" value="ABC_TRANSPORTER_2"/>
    <property type="match status" value="1"/>
</dbReference>
<dbReference type="SUPFAM" id="SSF52540">
    <property type="entry name" value="P-loop containing nucleoside triphosphate hydrolases"/>
    <property type="match status" value="1"/>
</dbReference>
<dbReference type="InterPro" id="IPR017871">
    <property type="entry name" value="ABC_transporter-like_CS"/>
</dbReference>
<feature type="compositionally biased region" description="Basic and acidic residues" evidence="7">
    <location>
        <begin position="614"/>
        <end position="624"/>
    </location>
</feature>
<keyword evidence="5 8" id="KW-1133">Transmembrane helix</keyword>
<feature type="domain" description="ABC transporter" evidence="9">
    <location>
        <begin position="352"/>
        <end position="585"/>
    </location>
</feature>
<feature type="transmembrane region" description="Helical" evidence="8">
    <location>
        <begin position="264"/>
        <end position="289"/>
    </location>
</feature>
<dbReference type="InterPro" id="IPR003439">
    <property type="entry name" value="ABC_transporter-like_ATP-bd"/>
</dbReference>
<feature type="transmembrane region" description="Helical" evidence="8">
    <location>
        <begin position="34"/>
        <end position="56"/>
    </location>
</feature>
<evidence type="ECO:0000256" key="4">
    <source>
        <dbReference type="ARBA" id="ARBA00022840"/>
    </source>
</evidence>